<keyword evidence="3" id="KW-0709">Segmentation polarity protein</keyword>
<dbReference type="FunFam" id="3.30.160.60:FF:000048">
    <property type="entry name" value="GLI family zinc finger 3"/>
    <property type="match status" value="1"/>
</dbReference>
<dbReference type="InterPro" id="IPR043359">
    <property type="entry name" value="GLI-like"/>
</dbReference>
<dbReference type="GO" id="GO:0000122">
    <property type="term" value="P:negative regulation of transcription by RNA polymerase II"/>
    <property type="evidence" value="ECO:0007669"/>
    <property type="project" value="UniProtKB-ARBA"/>
</dbReference>
<dbReference type="GO" id="GO:0140297">
    <property type="term" value="F:DNA-binding transcription factor binding"/>
    <property type="evidence" value="ECO:0007669"/>
    <property type="project" value="UniProtKB-ARBA"/>
</dbReference>
<evidence type="ECO:0000313" key="15">
    <source>
        <dbReference type="EMBL" id="EEB16238.1"/>
    </source>
</evidence>
<dbReference type="FunFam" id="3.30.160.60:FF:000068">
    <property type="entry name" value="GLI family zinc finger 3"/>
    <property type="match status" value="1"/>
</dbReference>
<dbReference type="GeneID" id="8234299"/>
<evidence type="ECO:0000256" key="11">
    <source>
        <dbReference type="ARBA" id="ARBA00023242"/>
    </source>
</evidence>
<keyword evidence="6 12" id="KW-0863">Zinc-finger</keyword>
<dbReference type="HOGENOM" id="CLU_255889_0_0_1"/>
<evidence type="ECO:0000256" key="1">
    <source>
        <dbReference type="ARBA" id="ARBA00004123"/>
    </source>
</evidence>
<feature type="compositionally biased region" description="Polar residues" evidence="13">
    <location>
        <begin position="557"/>
        <end position="566"/>
    </location>
</feature>
<dbReference type="PROSITE" id="PS50157">
    <property type="entry name" value="ZINC_FINGER_C2H2_2"/>
    <property type="match status" value="5"/>
</dbReference>
<dbReference type="GO" id="GO:0007367">
    <property type="term" value="P:segment polarity determination"/>
    <property type="evidence" value="ECO:0007669"/>
    <property type="project" value="UniProtKB-KW"/>
</dbReference>
<keyword evidence="11" id="KW-0539">Nucleus</keyword>
<dbReference type="InterPro" id="IPR056436">
    <property type="entry name" value="Znf-C2H2_ZIC1-5/GLI1-3-like"/>
</dbReference>
<evidence type="ECO:0000256" key="5">
    <source>
        <dbReference type="ARBA" id="ARBA00022737"/>
    </source>
</evidence>
<reference evidence="16" key="3">
    <citation type="submission" date="2020-05" db="UniProtKB">
        <authorList>
            <consortium name="EnsemblMetazoa"/>
        </authorList>
    </citation>
    <scope>IDENTIFICATION</scope>
    <source>
        <strain evidence="16">USDA</strain>
    </source>
</reference>
<dbReference type="OMA" id="DCSRGEK"/>
<dbReference type="InParanoid" id="E0VS82"/>
<gene>
    <name evidence="16" type="primary">8234299</name>
    <name evidence="15" type="ORF">Phum_PHUM413310</name>
</gene>
<comment type="subcellular location">
    <subcellularLocation>
        <location evidence="1">Nucleus</location>
    </subcellularLocation>
</comment>
<protein>
    <submittedName>
        <fullName evidence="15 16">Protein cubitus interruptus, putative</fullName>
    </submittedName>
</protein>
<dbReference type="EMBL" id="AAZO01005079">
    <property type="status" value="NOT_ANNOTATED_CDS"/>
    <property type="molecule type" value="Genomic_DNA"/>
</dbReference>
<dbReference type="Pfam" id="PF23561">
    <property type="entry name" value="zf-C2H2_15"/>
    <property type="match status" value="1"/>
</dbReference>
<feature type="compositionally biased region" description="Gly residues" evidence="13">
    <location>
        <begin position="317"/>
        <end position="327"/>
    </location>
</feature>
<reference evidence="15" key="2">
    <citation type="submission" date="2007-04" db="EMBL/GenBank/DDBJ databases">
        <title>The genome of the human body louse.</title>
        <authorList>
            <consortium name="The Human Body Louse Genome Consortium"/>
            <person name="Kirkness E."/>
            <person name="Walenz B."/>
            <person name="Hass B."/>
            <person name="Bruggner R."/>
            <person name="Strausberg R."/>
        </authorList>
    </citation>
    <scope>NUCLEOTIDE SEQUENCE</scope>
    <source>
        <strain evidence="15">USDA</strain>
    </source>
</reference>
<keyword evidence="10" id="KW-0804">Transcription</keyword>
<dbReference type="SUPFAM" id="SSF57667">
    <property type="entry name" value="beta-beta-alpha zinc fingers"/>
    <property type="match status" value="3"/>
</dbReference>
<name>E0VS82_PEDHC</name>
<dbReference type="Proteomes" id="UP000009046">
    <property type="component" value="Unassembled WGS sequence"/>
</dbReference>
<keyword evidence="9" id="KW-0238">DNA-binding</keyword>
<dbReference type="KEGG" id="phu:Phum_PHUM413310"/>
<dbReference type="FunFam" id="3.30.160.60:FF:000036">
    <property type="entry name" value="GLI family zinc finger 3"/>
    <property type="match status" value="1"/>
</dbReference>
<feature type="domain" description="C2H2-type" evidence="14">
    <location>
        <begin position="475"/>
        <end position="500"/>
    </location>
</feature>
<feature type="region of interest" description="Disordered" evidence="13">
    <location>
        <begin position="502"/>
        <end position="567"/>
    </location>
</feature>
<dbReference type="GO" id="GO:0000981">
    <property type="term" value="F:DNA-binding transcription factor activity, RNA polymerase II-specific"/>
    <property type="evidence" value="ECO:0007669"/>
    <property type="project" value="TreeGrafter"/>
</dbReference>
<evidence type="ECO:0000259" key="14">
    <source>
        <dbReference type="PROSITE" id="PS50157"/>
    </source>
</evidence>
<feature type="domain" description="C2H2-type" evidence="14">
    <location>
        <begin position="414"/>
        <end position="443"/>
    </location>
</feature>
<dbReference type="EnsemblMetazoa" id="PHUM413310-RA">
    <property type="protein sequence ID" value="PHUM413310-PA"/>
    <property type="gene ID" value="PHUM413310"/>
</dbReference>
<dbReference type="SMART" id="SM00355">
    <property type="entry name" value="ZnF_C2H2"/>
    <property type="match status" value="5"/>
</dbReference>
<dbReference type="Pfam" id="PF00096">
    <property type="entry name" value="zf-C2H2"/>
    <property type="match status" value="2"/>
</dbReference>
<dbReference type="PROSITE" id="PS00028">
    <property type="entry name" value="ZINC_FINGER_C2H2_1"/>
    <property type="match status" value="4"/>
</dbReference>
<evidence type="ECO:0000256" key="10">
    <source>
        <dbReference type="ARBA" id="ARBA00023163"/>
    </source>
</evidence>
<dbReference type="FunFam" id="3.30.160.60:FF:000031">
    <property type="entry name" value="GLI family zinc finger 3"/>
    <property type="match status" value="1"/>
</dbReference>
<dbReference type="CTD" id="8234299"/>
<keyword evidence="4" id="KW-0479">Metal-binding</keyword>
<dbReference type="Gene3D" id="3.30.160.60">
    <property type="entry name" value="Classic Zinc Finger"/>
    <property type="match status" value="5"/>
</dbReference>
<dbReference type="FunCoup" id="E0VS82">
    <property type="interactions" value="94"/>
</dbReference>
<keyword evidence="17" id="KW-1185">Reference proteome</keyword>
<keyword evidence="3" id="KW-0217">Developmental protein</keyword>
<dbReference type="InterPro" id="IPR013087">
    <property type="entry name" value="Znf_C2H2_type"/>
</dbReference>
<evidence type="ECO:0000256" key="6">
    <source>
        <dbReference type="ARBA" id="ARBA00022771"/>
    </source>
</evidence>
<evidence type="ECO:0000313" key="16">
    <source>
        <dbReference type="EnsemblMetazoa" id="PHUM413310-PA"/>
    </source>
</evidence>
<dbReference type="PANTHER" id="PTHR45718:SF4">
    <property type="entry name" value="TRANSCRIPTIONAL ACTIVATOR CUBITUS INTERRUPTUS"/>
    <property type="match status" value="1"/>
</dbReference>
<feature type="region of interest" description="Disordered" evidence="13">
    <location>
        <begin position="655"/>
        <end position="679"/>
    </location>
</feature>
<comment type="similarity">
    <text evidence="2">Belongs to the GLI C2H2-type zinc-finger protein family.</text>
</comment>
<feature type="compositionally biased region" description="Low complexity" evidence="13">
    <location>
        <begin position="537"/>
        <end position="549"/>
    </location>
</feature>
<keyword evidence="7" id="KW-0862">Zinc</keyword>
<dbReference type="InterPro" id="IPR036236">
    <property type="entry name" value="Znf_C2H2_sf"/>
</dbReference>
<evidence type="ECO:0000256" key="3">
    <source>
        <dbReference type="ARBA" id="ARBA00022716"/>
    </source>
</evidence>
<dbReference type="GO" id="GO:0005634">
    <property type="term" value="C:nucleus"/>
    <property type="evidence" value="ECO:0007669"/>
    <property type="project" value="UniProtKB-SubCell"/>
</dbReference>
<dbReference type="RefSeq" id="XP_002428976.1">
    <property type="nucleotide sequence ID" value="XM_002428931.1"/>
</dbReference>
<dbReference type="eggNOG" id="KOG1721">
    <property type="taxonomic scope" value="Eukaryota"/>
</dbReference>
<evidence type="ECO:0000256" key="7">
    <source>
        <dbReference type="ARBA" id="ARBA00022833"/>
    </source>
</evidence>
<feature type="compositionally biased region" description="Low complexity" evidence="13">
    <location>
        <begin position="718"/>
        <end position="736"/>
    </location>
</feature>
<proteinExistence type="inferred from homology"/>
<dbReference type="FunFam" id="3.30.160.60:FF:000019">
    <property type="entry name" value="GLI family zinc finger 3"/>
    <property type="match status" value="1"/>
</dbReference>
<evidence type="ECO:0000313" key="17">
    <source>
        <dbReference type="Proteomes" id="UP000009046"/>
    </source>
</evidence>
<feature type="region of interest" description="Disordered" evidence="13">
    <location>
        <begin position="308"/>
        <end position="334"/>
    </location>
</feature>
<feature type="region of interest" description="Disordered" evidence="13">
    <location>
        <begin position="1075"/>
        <end position="1099"/>
    </location>
</feature>
<dbReference type="STRING" id="121224.E0VS82"/>
<dbReference type="VEuPathDB" id="VectorBase:PHUM413310"/>
<evidence type="ECO:0000256" key="8">
    <source>
        <dbReference type="ARBA" id="ARBA00023015"/>
    </source>
</evidence>
<accession>E0VS82</accession>
<evidence type="ECO:0000256" key="13">
    <source>
        <dbReference type="SAM" id="MobiDB-lite"/>
    </source>
</evidence>
<keyword evidence="8" id="KW-0805">Transcription regulation</keyword>
<feature type="region of interest" description="Disordered" evidence="13">
    <location>
        <begin position="718"/>
        <end position="739"/>
    </location>
</feature>
<feature type="domain" description="C2H2-type" evidence="14">
    <location>
        <begin position="348"/>
        <end position="380"/>
    </location>
</feature>
<feature type="domain" description="C2H2-type" evidence="14">
    <location>
        <begin position="444"/>
        <end position="474"/>
    </location>
</feature>
<dbReference type="GO" id="GO:0008270">
    <property type="term" value="F:zinc ion binding"/>
    <property type="evidence" value="ECO:0007669"/>
    <property type="project" value="UniProtKB-KW"/>
</dbReference>
<dbReference type="EMBL" id="DS235745">
    <property type="protein sequence ID" value="EEB16238.1"/>
    <property type="molecule type" value="Genomic_DNA"/>
</dbReference>
<organism>
    <name type="scientific">Pediculus humanus subsp. corporis</name>
    <name type="common">Body louse</name>
    <dbReference type="NCBI Taxonomy" id="121224"/>
    <lineage>
        <taxon>Eukaryota</taxon>
        <taxon>Metazoa</taxon>
        <taxon>Ecdysozoa</taxon>
        <taxon>Arthropoda</taxon>
        <taxon>Hexapoda</taxon>
        <taxon>Insecta</taxon>
        <taxon>Pterygota</taxon>
        <taxon>Neoptera</taxon>
        <taxon>Paraneoptera</taxon>
        <taxon>Psocodea</taxon>
        <taxon>Troctomorpha</taxon>
        <taxon>Phthiraptera</taxon>
        <taxon>Anoplura</taxon>
        <taxon>Pediculidae</taxon>
        <taxon>Pediculus</taxon>
    </lineage>
</organism>
<evidence type="ECO:0000256" key="9">
    <source>
        <dbReference type="ARBA" id="ARBA00023125"/>
    </source>
</evidence>
<dbReference type="GO" id="GO:0000978">
    <property type="term" value="F:RNA polymerase II cis-regulatory region sequence-specific DNA binding"/>
    <property type="evidence" value="ECO:0007669"/>
    <property type="project" value="TreeGrafter"/>
</dbReference>
<sequence>MNEFLYIFPGSPAAFRAAYRNCNCWRLGGASEPLLPALGIITPLIAYRSIWSTYTQAFTTARHRLCTVNYYYYYYHSRFIFEISIVQHWHWSIFTGLSFPSEYLTSIPPPSTVASTELPYSIDSRLPSPCPSSAIRQSRKRALSSSPYSDSFDINSMIRFSPNSLVNSLVNGSRSSSASGSYGHLSAGALSPALNMHMPQLQAHLLRSQGLLPPLGPTSHTQGSHGSLFSISHHPLGSTASLPKVEGRQDCSIRAEADSLTDRKVIYLFIDFKFVSIYIFLFLLCLKRENKFLKLNNHLSKSFQQTNRIKKETKTGTGTGGGGGGGTETTKSPDCGDLKDEPADFIETNCHWKECTMEFPTQDDLVKHINNDHIHVNKKSFICRWEDCSRDEKPFKAQYMLVVHMRRHTGEKPHKCTFEGCFKAYSRLENLKTHLRSHTGEKPYTCEYPGCSKAFSNASDRAKHQNRTHSNEKPYVCRAPGCSKRYTDPSSLRKHVKTVHGADFYANKKHKLGPSPDQEPDGSTNMPSPSRSDEGQLSKTTSLSSPSTVKSEEAPSPGTNQGSPLSRQHAVWGDEVSDSPPSVLADLVEDANWSEDIDLGSDLSVAVTTRNTRNRLKSRLQAKGLALSSAPGGMRLIDLGRKIAELKMEPKIQEQTRLGPKSCGPGIKTILDNNRRDSNSTVSCYGTMSHVSSRRNSQASQASRANSCAIASFYDPISPGSSRRSSQMSQPGRSPSIMGTNSQISMMHSHQYGTMCQGGKPGTVKTLMSPTNSPNYQPISPLPNHLSPSHSSTVAQNIHALSPNSNSLCPNLLCSDVLSPNSNILSPIYNSNVSSLTANHNINSSSLSVGVQTVDSVPTLATLGPAMSPVRNIFTNTSNLVLQTANMSLNGELPPVLPPVNPTEPCSDVTQQPTIDPLHPNQEVQLEQINEGEMIENKLVIPDEMERYLSQVAAILDTDNQITELSSPPDPKLETKTETFNQDCNAEVHNIQQVFTDFNSNDMNDQNVKKLNTNTTTTTTTNNNQAQQIVINPAAQHSDPSDDKSTVSQATTNINQQNGNYSNYGNNQCITQHGHDHYPPSHYHHHHHGSYCSQNQGNHHYHNYQTQLQNQQGRAPDRNGYNFNNYRCHLNNGTKPVQTNQVCSQTPIPGQNYQQDFNSSLQHPHQSSFYPSCQNHLCYAHDHCTNCVNVCQQTPNYPQCGNNQIHNCNTGHQVMNNSHTVHQTVPYNSQIQQNQTINGQYSRCGCNNGNNHEVKTNCVQHHHNKMCRSCHYQNNGVGVVGGGVTPGTLNKDSEKNIYKNFNGENYDNEIQCTDISQSEVRMPRDAYERTLEYVQQCQIWSNEVSSSTHPTSNMVVNDLTSSLNSLMQENRFFQMIN</sequence>
<keyword evidence="5" id="KW-0677">Repeat</keyword>
<evidence type="ECO:0000256" key="4">
    <source>
        <dbReference type="ARBA" id="ARBA00022723"/>
    </source>
</evidence>
<evidence type="ECO:0000256" key="12">
    <source>
        <dbReference type="PROSITE-ProRule" id="PRU00042"/>
    </source>
</evidence>
<feature type="domain" description="C2H2-type" evidence="14">
    <location>
        <begin position="386"/>
        <end position="413"/>
    </location>
</feature>
<dbReference type="PANTHER" id="PTHR45718">
    <property type="entry name" value="TRANSCRIPTIONAL ACTIVATOR CUBITUS INTERRUPTUS"/>
    <property type="match status" value="1"/>
</dbReference>
<feature type="compositionally biased region" description="Polar residues" evidence="13">
    <location>
        <begin position="521"/>
        <end position="530"/>
    </location>
</feature>
<reference evidence="15" key="1">
    <citation type="submission" date="2007-04" db="EMBL/GenBank/DDBJ databases">
        <title>Annotation of Pediculus humanus corporis strain USDA.</title>
        <authorList>
            <person name="Kirkness E."/>
            <person name="Hannick L."/>
            <person name="Hass B."/>
            <person name="Bruggner R."/>
            <person name="Lawson D."/>
            <person name="Bidwell S."/>
            <person name="Joardar V."/>
            <person name="Caler E."/>
            <person name="Walenz B."/>
            <person name="Inman J."/>
            <person name="Schobel S."/>
            <person name="Galinsky K."/>
            <person name="Amedeo P."/>
            <person name="Strausberg R."/>
        </authorList>
    </citation>
    <scope>NUCLEOTIDE SEQUENCE</scope>
    <source>
        <strain evidence="15">USDA</strain>
    </source>
</reference>
<dbReference type="OrthoDB" id="3214149at2759"/>
<evidence type="ECO:0000256" key="2">
    <source>
        <dbReference type="ARBA" id="ARBA00010831"/>
    </source>
</evidence>